<gene>
    <name evidence="2" type="ORF">RchiOBHm_Chr4g0431691</name>
</gene>
<organism evidence="2 3">
    <name type="scientific">Rosa chinensis</name>
    <name type="common">China rose</name>
    <dbReference type="NCBI Taxonomy" id="74649"/>
    <lineage>
        <taxon>Eukaryota</taxon>
        <taxon>Viridiplantae</taxon>
        <taxon>Streptophyta</taxon>
        <taxon>Embryophyta</taxon>
        <taxon>Tracheophyta</taxon>
        <taxon>Spermatophyta</taxon>
        <taxon>Magnoliopsida</taxon>
        <taxon>eudicotyledons</taxon>
        <taxon>Gunneridae</taxon>
        <taxon>Pentapetalae</taxon>
        <taxon>rosids</taxon>
        <taxon>fabids</taxon>
        <taxon>Rosales</taxon>
        <taxon>Rosaceae</taxon>
        <taxon>Rosoideae</taxon>
        <taxon>Rosoideae incertae sedis</taxon>
        <taxon>Rosa</taxon>
    </lineage>
</organism>
<feature type="transmembrane region" description="Helical" evidence="1">
    <location>
        <begin position="70"/>
        <end position="94"/>
    </location>
</feature>
<keyword evidence="1" id="KW-1133">Transmembrane helix</keyword>
<reference evidence="2 3" key="1">
    <citation type="journal article" date="2018" name="Nat. Genet.">
        <title>The Rosa genome provides new insights in the design of modern roses.</title>
        <authorList>
            <person name="Bendahmane M."/>
        </authorList>
    </citation>
    <scope>NUCLEOTIDE SEQUENCE [LARGE SCALE GENOMIC DNA]</scope>
    <source>
        <strain evidence="3">cv. Old Blush</strain>
    </source>
</reference>
<sequence>MLELCIQRLVCESMESSYVKNPPTQTLSFLLFCYQILINVLIGILGLRMGEAFPSVFPFISVNFDFPSPVFSMPTVLGGFARSLSLIWICSIFLGFEHPLFSFIGTHPFHSTVLVFCRGRFKWGVYPPVLLVKQQGFAYLRMPISSVLFIRLLFLWFLGGITSVW</sequence>
<dbReference type="Gramene" id="PRQ40033">
    <property type="protein sequence ID" value="PRQ40033"/>
    <property type="gene ID" value="RchiOBHm_Chr4g0431691"/>
</dbReference>
<evidence type="ECO:0000313" key="2">
    <source>
        <dbReference type="EMBL" id="PRQ40033.1"/>
    </source>
</evidence>
<dbReference type="EMBL" id="PDCK01000042">
    <property type="protein sequence ID" value="PRQ40033.1"/>
    <property type="molecule type" value="Genomic_DNA"/>
</dbReference>
<protein>
    <submittedName>
        <fullName evidence="2">Uncharacterized protein</fullName>
    </submittedName>
</protein>
<evidence type="ECO:0000256" key="1">
    <source>
        <dbReference type="SAM" id="Phobius"/>
    </source>
</evidence>
<dbReference type="Proteomes" id="UP000238479">
    <property type="component" value="Chromosome 4"/>
</dbReference>
<keyword evidence="1" id="KW-0472">Membrane</keyword>
<dbReference type="AlphaFoldDB" id="A0A2P6R0S4"/>
<accession>A0A2P6R0S4</accession>
<feature type="transmembrane region" description="Helical" evidence="1">
    <location>
        <begin position="27"/>
        <end position="49"/>
    </location>
</feature>
<name>A0A2P6R0S4_ROSCH</name>
<evidence type="ECO:0000313" key="3">
    <source>
        <dbReference type="Proteomes" id="UP000238479"/>
    </source>
</evidence>
<comment type="caution">
    <text evidence="2">The sequence shown here is derived from an EMBL/GenBank/DDBJ whole genome shotgun (WGS) entry which is preliminary data.</text>
</comment>
<keyword evidence="3" id="KW-1185">Reference proteome</keyword>
<feature type="transmembrane region" description="Helical" evidence="1">
    <location>
        <begin position="138"/>
        <end position="159"/>
    </location>
</feature>
<keyword evidence="1" id="KW-0812">Transmembrane</keyword>
<proteinExistence type="predicted"/>